<dbReference type="RefSeq" id="WP_217962457.1">
    <property type="nucleotide sequence ID" value="NZ_JAHTBN010000001.1"/>
</dbReference>
<dbReference type="InterPro" id="IPR001020">
    <property type="entry name" value="PTS_HPr_His_P_site"/>
</dbReference>
<name>A0ABV8NWN0_9BURK</name>
<dbReference type="NCBIfam" id="TIGR01003">
    <property type="entry name" value="PTS_HPr_family"/>
    <property type="match status" value="1"/>
</dbReference>
<protein>
    <submittedName>
        <fullName evidence="6">HPr family phosphocarrier protein</fullName>
    </submittedName>
</protein>
<keyword evidence="3" id="KW-0963">Cytoplasm</keyword>
<proteinExistence type="inferred from homology"/>
<reference evidence="7" key="1">
    <citation type="journal article" date="2019" name="Int. J. Syst. Evol. Microbiol.">
        <title>The Global Catalogue of Microorganisms (GCM) 10K type strain sequencing project: providing services to taxonomists for standard genome sequencing and annotation.</title>
        <authorList>
            <consortium name="The Broad Institute Genomics Platform"/>
            <consortium name="The Broad Institute Genome Sequencing Center for Infectious Disease"/>
            <person name="Wu L."/>
            <person name="Ma J."/>
        </authorList>
    </citation>
    <scope>NUCLEOTIDE SEQUENCE [LARGE SCALE GENOMIC DNA]</scope>
    <source>
        <strain evidence="7">LMG 24813</strain>
    </source>
</reference>
<dbReference type="PANTHER" id="PTHR33705:SF2">
    <property type="entry name" value="PHOSPHOCARRIER PROTEIN NPR"/>
    <property type="match status" value="1"/>
</dbReference>
<keyword evidence="7" id="KW-1185">Reference proteome</keyword>
<dbReference type="PROSITE" id="PS51350">
    <property type="entry name" value="PTS_HPR_DOM"/>
    <property type="match status" value="1"/>
</dbReference>
<dbReference type="Pfam" id="PF00381">
    <property type="entry name" value="PTS-HPr"/>
    <property type="match status" value="1"/>
</dbReference>
<comment type="subcellular location">
    <subcellularLocation>
        <location evidence="1">Cytoplasm</location>
    </subcellularLocation>
</comment>
<comment type="similarity">
    <text evidence="2">Belongs to the HPr family.</text>
</comment>
<dbReference type="InterPro" id="IPR000032">
    <property type="entry name" value="HPr-like"/>
</dbReference>
<dbReference type="PROSITE" id="PS00589">
    <property type="entry name" value="PTS_HPR_SER"/>
    <property type="match status" value="1"/>
</dbReference>
<dbReference type="PROSITE" id="PS00369">
    <property type="entry name" value="PTS_HPR_HIS"/>
    <property type="match status" value="1"/>
</dbReference>
<evidence type="ECO:0000259" key="5">
    <source>
        <dbReference type="PROSITE" id="PS51350"/>
    </source>
</evidence>
<keyword evidence="4" id="KW-0598">Phosphotransferase system</keyword>
<comment type="caution">
    <text evidence="6">The sequence shown here is derived from an EMBL/GenBank/DDBJ whole genome shotgun (WGS) entry which is preliminary data.</text>
</comment>
<dbReference type="InterPro" id="IPR050399">
    <property type="entry name" value="HPr"/>
</dbReference>
<evidence type="ECO:0000256" key="3">
    <source>
        <dbReference type="ARBA" id="ARBA00022490"/>
    </source>
</evidence>
<dbReference type="EMBL" id="JBHSBV010000001">
    <property type="protein sequence ID" value="MFC4199852.1"/>
    <property type="molecule type" value="Genomic_DNA"/>
</dbReference>
<dbReference type="InterPro" id="IPR002114">
    <property type="entry name" value="PTS_HPr_Ser_P_site"/>
</dbReference>
<evidence type="ECO:0000256" key="2">
    <source>
        <dbReference type="ARBA" id="ARBA00010736"/>
    </source>
</evidence>
<dbReference type="PANTHER" id="PTHR33705">
    <property type="entry name" value="PHOSPHOCARRIER PROTEIN HPR"/>
    <property type="match status" value="1"/>
</dbReference>
<dbReference type="CDD" id="cd00367">
    <property type="entry name" value="PTS-HPr_like"/>
    <property type="match status" value="1"/>
</dbReference>
<evidence type="ECO:0000256" key="1">
    <source>
        <dbReference type="ARBA" id="ARBA00004496"/>
    </source>
</evidence>
<feature type="domain" description="HPr" evidence="5">
    <location>
        <begin position="1"/>
        <end position="88"/>
    </location>
</feature>
<gene>
    <name evidence="6" type="ORF">ACFOY1_02695</name>
</gene>
<evidence type="ECO:0000313" key="7">
    <source>
        <dbReference type="Proteomes" id="UP001595848"/>
    </source>
</evidence>
<evidence type="ECO:0000313" key="6">
    <source>
        <dbReference type="EMBL" id="MFC4199852.1"/>
    </source>
</evidence>
<sequence>MPTIDIVISNKLGLHARAAAKLTQLASRFKADIFVARGAQRVNAKSIMGVMMLAAGQGVTVKVDAEGEDAEQALQDIRLLFENKFGEQE</sequence>
<dbReference type="Proteomes" id="UP001595848">
    <property type="component" value="Unassembled WGS sequence"/>
</dbReference>
<evidence type="ECO:0000256" key="4">
    <source>
        <dbReference type="ARBA" id="ARBA00022683"/>
    </source>
</evidence>
<organism evidence="6 7">
    <name type="scientific">Candidimonas humi</name>
    <dbReference type="NCBI Taxonomy" id="683355"/>
    <lineage>
        <taxon>Bacteria</taxon>
        <taxon>Pseudomonadati</taxon>
        <taxon>Pseudomonadota</taxon>
        <taxon>Betaproteobacteria</taxon>
        <taxon>Burkholderiales</taxon>
        <taxon>Alcaligenaceae</taxon>
        <taxon>Candidimonas</taxon>
    </lineage>
</organism>
<accession>A0ABV8NWN0</accession>